<dbReference type="AlphaFoldDB" id="A0ABD2X6E6"/>
<keyword evidence="2" id="KW-1185">Reference proteome</keyword>
<comment type="caution">
    <text evidence="1">The sequence shown here is derived from an EMBL/GenBank/DDBJ whole genome shotgun (WGS) entry which is preliminary data.</text>
</comment>
<protein>
    <submittedName>
        <fullName evidence="1">Uncharacterized protein</fullName>
    </submittedName>
</protein>
<name>A0ABD2X6E6_9HYME</name>
<reference evidence="1 2" key="1">
    <citation type="journal article" date="2024" name="bioRxiv">
        <title>A reference genome for Trichogramma kaykai: A tiny desert-dwelling parasitoid wasp with competing sex-ratio distorters.</title>
        <authorList>
            <person name="Culotta J."/>
            <person name="Lindsey A.R."/>
        </authorList>
    </citation>
    <scope>NUCLEOTIDE SEQUENCE [LARGE SCALE GENOMIC DNA]</scope>
    <source>
        <strain evidence="1 2">KSX58</strain>
    </source>
</reference>
<evidence type="ECO:0000313" key="2">
    <source>
        <dbReference type="Proteomes" id="UP001627154"/>
    </source>
</evidence>
<accession>A0ABD2X6E6</accession>
<dbReference type="Proteomes" id="UP001627154">
    <property type="component" value="Unassembled WGS sequence"/>
</dbReference>
<dbReference type="EMBL" id="JBJJXI010000051">
    <property type="protein sequence ID" value="KAL3400453.1"/>
    <property type="molecule type" value="Genomic_DNA"/>
</dbReference>
<proteinExistence type="predicted"/>
<organism evidence="1 2">
    <name type="scientific">Trichogramma kaykai</name>
    <dbReference type="NCBI Taxonomy" id="54128"/>
    <lineage>
        <taxon>Eukaryota</taxon>
        <taxon>Metazoa</taxon>
        <taxon>Ecdysozoa</taxon>
        <taxon>Arthropoda</taxon>
        <taxon>Hexapoda</taxon>
        <taxon>Insecta</taxon>
        <taxon>Pterygota</taxon>
        <taxon>Neoptera</taxon>
        <taxon>Endopterygota</taxon>
        <taxon>Hymenoptera</taxon>
        <taxon>Apocrita</taxon>
        <taxon>Proctotrupomorpha</taxon>
        <taxon>Chalcidoidea</taxon>
        <taxon>Trichogrammatidae</taxon>
        <taxon>Trichogramma</taxon>
    </lineage>
</organism>
<sequence>MEKLISLRKSVDWEIKAERHEFFRQLDPLIGDWKGPLPNLRDFFHAEEIERLLLHCINYSFESKTYHQGQLFVRFAAGSGYKDEPKIDEPLLLRRTTALHRAARVLGHRAERDLIRELFEI</sequence>
<evidence type="ECO:0000313" key="1">
    <source>
        <dbReference type="EMBL" id="KAL3400453.1"/>
    </source>
</evidence>
<gene>
    <name evidence="1" type="ORF">TKK_006310</name>
</gene>